<evidence type="ECO:0000313" key="1">
    <source>
        <dbReference type="EMBL" id="MBO1927898.1"/>
    </source>
</evidence>
<name>A0ABS3Q6C6_9GAMM</name>
<gene>
    <name evidence="1" type="ORF">J3998_09950</name>
</gene>
<evidence type="ECO:0008006" key="3">
    <source>
        <dbReference type="Google" id="ProtNLM"/>
    </source>
</evidence>
<sequence length="65" mass="7542">MKRYAIEFNGYDYVILDRDSVIAAFATLDEAYNAMRDFEEKTSCAVELKVPPAMRWAKQNLYVQA</sequence>
<dbReference type="EMBL" id="JAGETV010000020">
    <property type="protein sequence ID" value="MBO1927898.1"/>
    <property type="molecule type" value="Genomic_DNA"/>
</dbReference>
<protein>
    <recommendedName>
        <fullName evidence="3">Phage protein</fullName>
    </recommendedName>
</protein>
<accession>A0ABS3Q6C6</accession>
<organism evidence="1 2">
    <name type="scientific">Thiomicrorhabdus marina</name>
    <dbReference type="NCBI Taxonomy" id="2818442"/>
    <lineage>
        <taxon>Bacteria</taxon>
        <taxon>Pseudomonadati</taxon>
        <taxon>Pseudomonadota</taxon>
        <taxon>Gammaproteobacteria</taxon>
        <taxon>Thiotrichales</taxon>
        <taxon>Piscirickettsiaceae</taxon>
        <taxon>Thiomicrorhabdus</taxon>
    </lineage>
</organism>
<dbReference type="Proteomes" id="UP000664835">
    <property type="component" value="Unassembled WGS sequence"/>
</dbReference>
<comment type="caution">
    <text evidence="1">The sequence shown here is derived from an EMBL/GenBank/DDBJ whole genome shotgun (WGS) entry which is preliminary data.</text>
</comment>
<reference evidence="1 2" key="1">
    <citation type="submission" date="2021-03" db="EMBL/GenBank/DDBJ databases">
        <title>Thiomicrorhabdus sp.nov.,novel sulfur-oxidizing bacteria isolated from coastal sediment.</title>
        <authorList>
            <person name="Liu X."/>
        </authorList>
    </citation>
    <scope>NUCLEOTIDE SEQUENCE [LARGE SCALE GENOMIC DNA]</scope>
    <source>
        <strain evidence="1 2">6S2-11</strain>
    </source>
</reference>
<proteinExistence type="predicted"/>
<dbReference type="RefSeq" id="WP_208150513.1">
    <property type="nucleotide sequence ID" value="NZ_JAGETV010000020.1"/>
</dbReference>
<keyword evidence="2" id="KW-1185">Reference proteome</keyword>
<evidence type="ECO:0000313" key="2">
    <source>
        <dbReference type="Proteomes" id="UP000664835"/>
    </source>
</evidence>